<organism evidence="2 3">
    <name type="scientific">Novosphingobium fuchskuhlense</name>
    <dbReference type="NCBI Taxonomy" id="1117702"/>
    <lineage>
        <taxon>Bacteria</taxon>
        <taxon>Pseudomonadati</taxon>
        <taxon>Pseudomonadota</taxon>
        <taxon>Alphaproteobacteria</taxon>
        <taxon>Sphingomonadales</taxon>
        <taxon>Sphingomonadaceae</taxon>
        <taxon>Novosphingobium</taxon>
    </lineage>
</organism>
<name>A0A117UZ30_9SPHN</name>
<evidence type="ECO:0000313" key="2">
    <source>
        <dbReference type="EMBL" id="KUR73509.1"/>
    </source>
</evidence>
<accession>A0A117UZ30</accession>
<feature type="transmembrane region" description="Helical" evidence="1">
    <location>
        <begin position="7"/>
        <end position="25"/>
    </location>
</feature>
<gene>
    <name evidence="2" type="ORF">AQZ52_00575</name>
</gene>
<reference evidence="2 3" key="1">
    <citation type="submission" date="2015-10" db="EMBL/GenBank/DDBJ databases">
        <title>Draft genome sequence of Novosphingobium fuchskuhlense DSM 25065 isolated from a surface water sample of the southwest basin of Lake Grosse Fuchskuhle.</title>
        <authorList>
            <person name="Ruckert C."/>
            <person name="Winkler A."/>
            <person name="Glaeser J."/>
            <person name="Grossart H.-P."/>
            <person name="Kalinowski J."/>
            <person name="Glaeser S."/>
        </authorList>
    </citation>
    <scope>NUCLEOTIDE SEQUENCE [LARGE SCALE GENOMIC DNA]</scope>
    <source>
        <strain evidence="2 3">FNE08-7</strain>
    </source>
</reference>
<protein>
    <submittedName>
        <fullName evidence="2">Uncharacterized protein</fullName>
    </submittedName>
</protein>
<dbReference type="EMBL" id="LLZS01000001">
    <property type="protein sequence ID" value="KUR73509.1"/>
    <property type="molecule type" value="Genomic_DNA"/>
</dbReference>
<proteinExistence type="predicted"/>
<evidence type="ECO:0000256" key="1">
    <source>
        <dbReference type="SAM" id="Phobius"/>
    </source>
</evidence>
<dbReference type="Proteomes" id="UP000058012">
    <property type="component" value="Unassembled WGS sequence"/>
</dbReference>
<sequence>MADLANNFRFGGTASMFLAGIAFLFSPRFEGWPLDPFSVVLIVLFAIGSTLLFCGQLMVRKIVGFGTMEPPPITIPKAKG</sequence>
<keyword evidence="1" id="KW-0812">Transmembrane</keyword>
<evidence type="ECO:0000313" key="3">
    <source>
        <dbReference type="Proteomes" id="UP000058012"/>
    </source>
</evidence>
<dbReference type="STRING" id="1117702.AQZ52_00575"/>
<feature type="transmembrane region" description="Helical" evidence="1">
    <location>
        <begin position="37"/>
        <end position="59"/>
    </location>
</feature>
<dbReference type="AlphaFoldDB" id="A0A117UZ30"/>
<keyword evidence="1" id="KW-0472">Membrane</keyword>
<keyword evidence="1" id="KW-1133">Transmembrane helix</keyword>
<keyword evidence="3" id="KW-1185">Reference proteome</keyword>
<comment type="caution">
    <text evidence="2">The sequence shown here is derived from an EMBL/GenBank/DDBJ whole genome shotgun (WGS) entry which is preliminary data.</text>
</comment>